<dbReference type="EMBL" id="JBEUSY010000566">
    <property type="protein sequence ID" value="KAL1226569.1"/>
    <property type="molecule type" value="Genomic_DNA"/>
</dbReference>
<dbReference type="Proteomes" id="UP001558632">
    <property type="component" value="Unassembled WGS sequence"/>
</dbReference>
<keyword evidence="1" id="KW-1133">Transmembrane helix</keyword>
<evidence type="ECO:0000313" key="2">
    <source>
        <dbReference type="EMBL" id="KAL1226569.1"/>
    </source>
</evidence>
<organism evidence="2 3">
    <name type="scientific">Trichinella spiralis</name>
    <name type="common">Trichina worm</name>
    <dbReference type="NCBI Taxonomy" id="6334"/>
    <lineage>
        <taxon>Eukaryota</taxon>
        <taxon>Metazoa</taxon>
        <taxon>Ecdysozoa</taxon>
        <taxon>Nematoda</taxon>
        <taxon>Enoplea</taxon>
        <taxon>Dorylaimia</taxon>
        <taxon>Trichinellida</taxon>
        <taxon>Trichinellidae</taxon>
        <taxon>Trichinella</taxon>
    </lineage>
</organism>
<keyword evidence="1" id="KW-0472">Membrane</keyword>
<reference evidence="2 3" key="1">
    <citation type="submission" date="2024-07" db="EMBL/GenBank/DDBJ databases">
        <title>Enhanced genomic and transcriptomic resources for Trichinella pseudospiralis and T. spiralis underpin the discovery of pronounced molecular differences between stages and species.</title>
        <authorList>
            <person name="Pasi K.K."/>
            <person name="La Rosa G."/>
            <person name="Gomez-Morales M.A."/>
            <person name="Tosini F."/>
            <person name="Sumanam S."/>
            <person name="Young N.D."/>
            <person name="Chang B.C."/>
            <person name="Robin G.B."/>
        </authorList>
    </citation>
    <scope>NUCLEOTIDE SEQUENCE [LARGE SCALE GENOMIC DNA]</scope>
    <source>
        <strain evidence="2">ISS534</strain>
    </source>
</reference>
<feature type="transmembrane region" description="Helical" evidence="1">
    <location>
        <begin position="66"/>
        <end position="87"/>
    </location>
</feature>
<keyword evidence="1" id="KW-0812">Transmembrane</keyword>
<keyword evidence="3" id="KW-1185">Reference proteome</keyword>
<name>A0ABR3K3M1_TRISP</name>
<feature type="transmembrane region" description="Helical" evidence="1">
    <location>
        <begin position="7"/>
        <end position="28"/>
    </location>
</feature>
<sequence>MNDSNSVGCLICGTSAFHCFLQSVYLIFIDISEYLFVNFQGQDVEKWRNDPRDSYVYEHFPSSSNLFISTLPLFSCIKIVEILRLWIFPAELLS</sequence>
<evidence type="ECO:0000256" key="1">
    <source>
        <dbReference type="SAM" id="Phobius"/>
    </source>
</evidence>
<gene>
    <name evidence="2" type="ORF">TSPI_08189</name>
</gene>
<proteinExistence type="predicted"/>
<accession>A0ABR3K3M1</accession>
<evidence type="ECO:0000313" key="3">
    <source>
        <dbReference type="Proteomes" id="UP001558632"/>
    </source>
</evidence>
<comment type="caution">
    <text evidence="2">The sequence shown here is derived from an EMBL/GenBank/DDBJ whole genome shotgun (WGS) entry which is preliminary data.</text>
</comment>
<protein>
    <submittedName>
        <fullName evidence="2">Cysteine-rich venom protein</fullName>
    </submittedName>
</protein>